<evidence type="ECO:0000256" key="1">
    <source>
        <dbReference type="SAM" id="MobiDB-lite"/>
    </source>
</evidence>
<comment type="caution">
    <text evidence="2">The sequence shown here is derived from an EMBL/GenBank/DDBJ whole genome shotgun (WGS) entry which is preliminary data.</text>
</comment>
<dbReference type="Proteomes" id="UP000256661">
    <property type="component" value="Unassembled WGS sequence"/>
</dbReference>
<dbReference type="RefSeq" id="WP_116025136.1">
    <property type="nucleotide sequence ID" value="NZ_QTTT01000001.1"/>
</dbReference>
<accession>A0A3D9T3U0</accession>
<reference evidence="2 3" key="1">
    <citation type="submission" date="2018-08" db="EMBL/GenBank/DDBJ databases">
        <title>Sequencing the genomes of 1000 actinobacteria strains.</title>
        <authorList>
            <person name="Klenk H.-P."/>
        </authorList>
    </citation>
    <scope>NUCLEOTIDE SEQUENCE [LARGE SCALE GENOMIC DNA]</scope>
    <source>
        <strain evidence="2 3">DSM 43927</strain>
    </source>
</reference>
<dbReference type="AlphaFoldDB" id="A0A3D9T3U0"/>
<sequence>MSPHREPPSAVGTDPAEQFDHTASDPAFDHLRAVSVKAAARGLRTALTSIGRHPALRVTHPGDPDMTGEVVAEPGVPPKAHHGTWWLRWTWGERIAQIGADEDYDHLLERAADVIAADLGLIPARWTA</sequence>
<dbReference type="EMBL" id="QTTT01000001">
    <property type="protein sequence ID" value="REE99915.1"/>
    <property type="molecule type" value="Genomic_DNA"/>
</dbReference>
<gene>
    <name evidence="2" type="ORF">DFJ69_5432</name>
</gene>
<dbReference type="OrthoDB" id="4966867at2"/>
<evidence type="ECO:0000313" key="3">
    <source>
        <dbReference type="Proteomes" id="UP000256661"/>
    </source>
</evidence>
<keyword evidence="3" id="KW-1185">Reference proteome</keyword>
<evidence type="ECO:0000313" key="2">
    <source>
        <dbReference type="EMBL" id="REE99915.1"/>
    </source>
</evidence>
<name>A0A3D9T3U0_9ACTN</name>
<feature type="region of interest" description="Disordered" evidence="1">
    <location>
        <begin position="1"/>
        <end position="25"/>
    </location>
</feature>
<protein>
    <submittedName>
        <fullName evidence="2">Uncharacterized protein</fullName>
    </submittedName>
</protein>
<organism evidence="2 3">
    <name type="scientific">Thermomonospora umbrina</name>
    <dbReference type="NCBI Taxonomy" id="111806"/>
    <lineage>
        <taxon>Bacteria</taxon>
        <taxon>Bacillati</taxon>
        <taxon>Actinomycetota</taxon>
        <taxon>Actinomycetes</taxon>
        <taxon>Streptosporangiales</taxon>
        <taxon>Thermomonosporaceae</taxon>
        <taxon>Thermomonospora</taxon>
    </lineage>
</organism>
<proteinExistence type="predicted"/>